<dbReference type="GO" id="GO:0020037">
    <property type="term" value="F:heme binding"/>
    <property type="evidence" value="ECO:0007669"/>
    <property type="project" value="InterPro"/>
</dbReference>
<dbReference type="SUPFAM" id="SSF48264">
    <property type="entry name" value="Cytochrome P450"/>
    <property type="match status" value="1"/>
</dbReference>
<comment type="similarity">
    <text evidence="1">Belongs to the cytochrome P450 family.</text>
</comment>
<evidence type="ECO:0000256" key="1">
    <source>
        <dbReference type="ARBA" id="ARBA00010617"/>
    </source>
</evidence>
<evidence type="ECO:0000256" key="5">
    <source>
        <dbReference type="ARBA" id="ARBA00023004"/>
    </source>
</evidence>
<dbReference type="Proteomes" id="UP001497516">
    <property type="component" value="Chromosome 4"/>
</dbReference>
<proteinExistence type="inferred from homology"/>
<dbReference type="AlphaFoldDB" id="A0AAV2EHM7"/>
<evidence type="ECO:0000313" key="7">
    <source>
        <dbReference type="EMBL" id="CAL1385461.1"/>
    </source>
</evidence>
<evidence type="ECO:0000313" key="8">
    <source>
        <dbReference type="Proteomes" id="UP001497516"/>
    </source>
</evidence>
<keyword evidence="6" id="KW-0472">Membrane</keyword>
<protein>
    <recommendedName>
        <fullName evidence="9">Cytochrome P450</fullName>
    </recommendedName>
</protein>
<dbReference type="PRINTS" id="PR00463">
    <property type="entry name" value="EP450I"/>
</dbReference>
<dbReference type="InterPro" id="IPR001128">
    <property type="entry name" value="Cyt_P450"/>
</dbReference>
<dbReference type="InterPro" id="IPR036396">
    <property type="entry name" value="Cyt_P450_sf"/>
</dbReference>
<dbReference type="GO" id="GO:0016705">
    <property type="term" value="F:oxidoreductase activity, acting on paired donors, with incorporation or reduction of molecular oxygen"/>
    <property type="evidence" value="ECO:0007669"/>
    <property type="project" value="InterPro"/>
</dbReference>
<dbReference type="Gene3D" id="1.10.630.10">
    <property type="entry name" value="Cytochrome P450"/>
    <property type="match status" value="1"/>
</dbReference>
<evidence type="ECO:0008006" key="9">
    <source>
        <dbReference type="Google" id="ProtNLM"/>
    </source>
</evidence>
<dbReference type="PANTHER" id="PTHR47955">
    <property type="entry name" value="CYTOCHROME P450 FAMILY 71 PROTEIN"/>
    <property type="match status" value="1"/>
</dbReference>
<evidence type="ECO:0000256" key="6">
    <source>
        <dbReference type="SAM" id="Phobius"/>
    </source>
</evidence>
<name>A0AAV2EHM7_9ROSI</name>
<keyword evidence="3" id="KW-0479">Metal-binding</keyword>
<keyword evidence="8" id="KW-1185">Reference proteome</keyword>
<keyword evidence="5" id="KW-0408">Iron</keyword>
<accession>A0AAV2EHM7</accession>
<organism evidence="7 8">
    <name type="scientific">Linum trigynum</name>
    <dbReference type="NCBI Taxonomy" id="586398"/>
    <lineage>
        <taxon>Eukaryota</taxon>
        <taxon>Viridiplantae</taxon>
        <taxon>Streptophyta</taxon>
        <taxon>Embryophyta</taxon>
        <taxon>Tracheophyta</taxon>
        <taxon>Spermatophyta</taxon>
        <taxon>Magnoliopsida</taxon>
        <taxon>eudicotyledons</taxon>
        <taxon>Gunneridae</taxon>
        <taxon>Pentapetalae</taxon>
        <taxon>rosids</taxon>
        <taxon>fabids</taxon>
        <taxon>Malpighiales</taxon>
        <taxon>Linaceae</taxon>
        <taxon>Linum</taxon>
    </lineage>
</organism>
<dbReference type="Pfam" id="PF00067">
    <property type="entry name" value="p450"/>
    <property type="match status" value="1"/>
</dbReference>
<keyword evidence="2" id="KW-0349">Heme</keyword>
<keyword evidence="6" id="KW-0812">Transmembrane</keyword>
<gene>
    <name evidence="7" type="ORF">LTRI10_LOCUS26596</name>
</gene>
<dbReference type="GO" id="GO:0005506">
    <property type="term" value="F:iron ion binding"/>
    <property type="evidence" value="ECO:0007669"/>
    <property type="project" value="InterPro"/>
</dbReference>
<dbReference type="PANTHER" id="PTHR47955:SF8">
    <property type="entry name" value="CYTOCHROME P450 71D11-LIKE"/>
    <property type="match status" value="1"/>
</dbReference>
<keyword evidence="4" id="KW-0560">Oxidoreductase</keyword>
<evidence type="ECO:0000256" key="4">
    <source>
        <dbReference type="ARBA" id="ARBA00023002"/>
    </source>
</evidence>
<reference evidence="7 8" key="1">
    <citation type="submission" date="2024-04" db="EMBL/GenBank/DDBJ databases">
        <authorList>
            <person name="Fracassetti M."/>
        </authorList>
    </citation>
    <scope>NUCLEOTIDE SEQUENCE [LARGE SCALE GENOMIC DNA]</scope>
</reference>
<evidence type="ECO:0000256" key="3">
    <source>
        <dbReference type="ARBA" id="ARBA00022723"/>
    </source>
</evidence>
<dbReference type="EMBL" id="OZ034817">
    <property type="protein sequence ID" value="CAL1385461.1"/>
    <property type="molecule type" value="Genomic_DNA"/>
</dbReference>
<keyword evidence="6" id="KW-1133">Transmembrane helix</keyword>
<dbReference type="InterPro" id="IPR002401">
    <property type="entry name" value="Cyt_P450_E_grp-I"/>
</dbReference>
<evidence type="ECO:0000256" key="2">
    <source>
        <dbReference type="ARBA" id="ARBA00022617"/>
    </source>
</evidence>
<feature type="transmembrane region" description="Helical" evidence="6">
    <location>
        <begin position="12"/>
        <end position="30"/>
    </location>
</feature>
<dbReference type="GO" id="GO:0004497">
    <property type="term" value="F:monooxygenase activity"/>
    <property type="evidence" value="ECO:0007669"/>
    <property type="project" value="InterPro"/>
</dbReference>
<sequence length="369" mass="41872">MIPCSSSFEAFKIPCIFTLATILIVTLSIIRKQKLSKTAALNLPPGPWKLPIIGNIHQMVGDQPHRRLRDLAAKYGPDVMQLQLGELNYIIISTPEAAKLVMTTHDIAFASRPNFLAPDIMFYGCKGMAFAPYGEYWRQMRKLSTRELFSAKRVQSFRHIREEEVSNLVASLTRSADAGEPVNLTHMLFKLTSTITSRAVLGKVQELNDAFQVVVDDLAEALVGFRVSDLYPSFKLLPILTGYRAKLCKMQKATDSVMDQIISEHQSRRRAGRKDDDEKEDLVDVLLNLSEKQDLDIPITMEVIKAVTLEIFLAGIETTSTIIEWTMSELINDPRVFQKAQEEVRQMLEKMERRWNSMDMMSQSTPESL</sequence>